<protein>
    <submittedName>
        <fullName evidence="3">Uncharacterized protein</fullName>
    </submittedName>
</protein>
<evidence type="ECO:0000313" key="4">
    <source>
        <dbReference type="Proteomes" id="UP000023152"/>
    </source>
</evidence>
<feature type="region of interest" description="Disordered" evidence="1">
    <location>
        <begin position="86"/>
        <end position="108"/>
    </location>
</feature>
<keyword evidence="2" id="KW-0472">Membrane</keyword>
<feature type="non-terminal residue" evidence="3">
    <location>
        <position position="211"/>
    </location>
</feature>
<dbReference type="EMBL" id="ASPP01021645">
    <property type="protein sequence ID" value="ETO12198.1"/>
    <property type="molecule type" value="Genomic_DNA"/>
</dbReference>
<feature type="transmembrane region" description="Helical" evidence="2">
    <location>
        <begin position="6"/>
        <end position="36"/>
    </location>
</feature>
<gene>
    <name evidence="3" type="ORF">RFI_25178</name>
</gene>
<accession>X6MDV2</accession>
<evidence type="ECO:0000256" key="1">
    <source>
        <dbReference type="SAM" id="MobiDB-lite"/>
    </source>
</evidence>
<name>X6MDV2_RETFI</name>
<feature type="transmembrane region" description="Helical" evidence="2">
    <location>
        <begin position="181"/>
        <end position="198"/>
    </location>
</feature>
<feature type="compositionally biased region" description="Polar residues" evidence="1">
    <location>
        <begin position="87"/>
        <end position="108"/>
    </location>
</feature>
<keyword evidence="2" id="KW-0812">Transmembrane</keyword>
<keyword evidence="4" id="KW-1185">Reference proteome</keyword>
<keyword evidence="2" id="KW-1133">Transmembrane helix</keyword>
<evidence type="ECO:0000256" key="2">
    <source>
        <dbReference type="SAM" id="Phobius"/>
    </source>
</evidence>
<organism evidence="3 4">
    <name type="scientific">Reticulomyxa filosa</name>
    <dbReference type="NCBI Taxonomy" id="46433"/>
    <lineage>
        <taxon>Eukaryota</taxon>
        <taxon>Sar</taxon>
        <taxon>Rhizaria</taxon>
        <taxon>Retaria</taxon>
        <taxon>Foraminifera</taxon>
        <taxon>Monothalamids</taxon>
        <taxon>Reticulomyxidae</taxon>
        <taxon>Reticulomyxa</taxon>
    </lineage>
</organism>
<comment type="caution">
    <text evidence="3">The sequence shown here is derived from an EMBL/GenBank/DDBJ whole genome shotgun (WGS) entry which is preliminary data.</text>
</comment>
<proteinExistence type="predicted"/>
<reference evidence="3 4" key="1">
    <citation type="journal article" date="2013" name="Curr. Biol.">
        <title>The Genome of the Foraminiferan Reticulomyxa filosa.</title>
        <authorList>
            <person name="Glockner G."/>
            <person name="Hulsmann N."/>
            <person name="Schleicher M."/>
            <person name="Noegel A.A."/>
            <person name="Eichinger L."/>
            <person name="Gallinger C."/>
            <person name="Pawlowski J."/>
            <person name="Sierra R."/>
            <person name="Euteneuer U."/>
            <person name="Pillet L."/>
            <person name="Moustafa A."/>
            <person name="Platzer M."/>
            <person name="Groth M."/>
            <person name="Szafranski K."/>
            <person name="Schliwa M."/>
        </authorList>
    </citation>
    <scope>NUCLEOTIDE SEQUENCE [LARGE SCALE GENOMIC DNA]</scope>
</reference>
<evidence type="ECO:0000313" key="3">
    <source>
        <dbReference type="EMBL" id="ETO12198.1"/>
    </source>
</evidence>
<dbReference type="AlphaFoldDB" id="X6MDV2"/>
<dbReference type="Proteomes" id="UP000023152">
    <property type="component" value="Unassembled WGS sequence"/>
</dbReference>
<feature type="non-terminal residue" evidence="3">
    <location>
        <position position="1"/>
    </location>
</feature>
<sequence length="211" mass="23417">EWLIRLGWLGLVSIIAGSLSFIFVASFNIFFILLCLNIGKTLKQWSDMANPSSLANADDNDGNVDVNVNTDADLDHYHSKGAMEMASMSSNDNNTSQQDKSKTNSSGSGNFKDNYYIIKDVKSHRSHCADVGRGNWSIVHGYNKTGRVGKGNNKRTKAKAKHSWQCRAKAFTRSKRKNDGGMAFDVSFLCFVLLVSFLECKSFKVSIELLV</sequence>